<keyword evidence="2" id="KW-1185">Reference proteome</keyword>
<organism evidence="1 2">
    <name type="scientific">Stieleria marina</name>
    <dbReference type="NCBI Taxonomy" id="1930275"/>
    <lineage>
        <taxon>Bacteria</taxon>
        <taxon>Pseudomonadati</taxon>
        <taxon>Planctomycetota</taxon>
        <taxon>Planctomycetia</taxon>
        <taxon>Pirellulales</taxon>
        <taxon>Pirellulaceae</taxon>
        <taxon>Stieleria</taxon>
    </lineage>
</organism>
<protein>
    <submittedName>
        <fullName evidence="1">Uncharacterized protein</fullName>
    </submittedName>
</protein>
<sequence length="45" mass="5201">MVRTKREISRREELLSELASECQSPEESIIPRRITGLYADLPIVD</sequence>
<reference evidence="1 2" key="1">
    <citation type="submission" date="2019-02" db="EMBL/GenBank/DDBJ databases">
        <title>Deep-cultivation of Planctomycetes and their phenomic and genomic characterization uncovers novel biology.</title>
        <authorList>
            <person name="Wiegand S."/>
            <person name="Jogler M."/>
            <person name="Boedeker C."/>
            <person name="Pinto D."/>
            <person name="Vollmers J."/>
            <person name="Rivas-Marin E."/>
            <person name="Kohn T."/>
            <person name="Peeters S.H."/>
            <person name="Heuer A."/>
            <person name="Rast P."/>
            <person name="Oberbeckmann S."/>
            <person name="Bunk B."/>
            <person name="Jeske O."/>
            <person name="Meyerdierks A."/>
            <person name="Storesund J.E."/>
            <person name="Kallscheuer N."/>
            <person name="Luecker S."/>
            <person name="Lage O.M."/>
            <person name="Pohl T."/>
            <person name="Merkel B.J."/>
            <person name="Hornburger P."/>
            <person name="Mueller R.-W."/>
            <person name="Bruemmer F."/>
            <person name="Labrenz M."/>
            <person name="Spormann A.M."/>
            <person name="Op den Camp H."/>
            <person name="Overmann J."/>
            <person name="Amann R."/>
            <person name="Jetten M.S.M."/>
            <person name="Mascher T."/>
            <person name="Medema M.H."/>
            <person name="Devos D.P."/>
            <person name="Kaster A.-K."/>
            <person name="Ovreas L."/>
            <person name="Rohde M."/>
            <person name="Galperin M.Y."/>
            <person name="Jogler C."/>
        </authorList>
    </citation>
    <scope>NUCLEOTIDE SEQUENCE [LARGE SCALE GENOMIC DNA]</scope>
    <source>
        <strain evidence="1 2">K23_9</strain>
    </source>
</reference>
<dbReference type="EMBL" id="CP036526">
    <property type="protein sequence ID" value="QDT11565.1"/>
    <property type="molecule type" value="Genomic_DNA"/>
</dbReference>
<evidence type="ECO:0000313" key="1">
    <source>
        <dbReference type="EMBL" id="QDT11565.1"/>
    </source>
</evidence>
<gene>
    <name evidence="1" type="ORF">K239x_35650</name>
</gene>
<dbReference type="AlphaFoldDB" id="A0A517NWQ2"/>
<evidence type="ECO:0000313" key="2">
    <source>
        <dbReference type="Proteomes" id="UP000319817"/>
    </source>
</evidence>
<dbReference type="RefSeq" id="WP_419189061.1">
    <property type="nucleotide sequence ID" value="NZ_CP036526.1"/>
</dbReference>
<dbReference type="Proteomes" id="UP000319817">
    <property type="component" value="Chromosome"/>
</dbReference>
<name>A0A517NWQ2_9BACT</name>
<accession>A0A517NWQ2</accession>
<proteinExistence type="predicted"/>